<evidence type="ECO:0000313" key="2">
    <source>
        <dbReference type="Proteomes" id="UP001516400"/>
    </source>
</evidence>
<comment type="caution">
    <text evidence="1">The sequence shown here is derived from an EMBL/GenBank/DDBJ whole genome shotgun (WGS) entry which is preliminary data.</text>
</comment>
<keyword evidence="2" id="KW-1185">Reference proteome</keyword>
<reference evidence="1 2" key="1">
    <citation type="journal article" date="2021" name="BMC Biol.">
        <title>Horizontally acquired antibacterial genes associated with adaptive radiation of ladybird beetles.</title>
        <authorList>
            <person name="Li H.S."/>
            <person name="Tang X.F."/>
            <person name="Huang Y.H."/>
            <person name="Xu Z.Y."/>
            <person name="Chen M.L."/>
            <person name="Du X.Y."/>
            <person name="Qiu B.Y."/>
            <person name="Chen P.T."/>
            <person name="Zhang W."/>
            <person name="Slipinski A."/>
            <person name="Escalona H.E."/>
            <person name="Waterhouse R.M."/>
            <person name="Zwick A."/>
            <person name="Pang H."/>
        </authorList>
    </citation>
    <scope>NUCLEOTIDE SEQUENCE [LARGE SCALE GENOMIC DNA]</scope>
    <source>
        <strain evidence="1">SYSU2018</strain>
    </source>
</reference>
<protein>
    <submittedName>
        <fullName evidence="1">Uncharacterized protein</fullName>
    </submittedName>
</protein>
<dbReference type="EMBL" id="JABFTP020000185">
    <property type="protein sequence ID" value="KAL3286919.1"/>
    <property type="molecule type" value="Genomic_DNA"/>
</dbReference>
<name>A0ABD2P7I9_9CUCU</name>
<proteinExistence type="predicted"/>
<accession>A0ABD2P7I9</accession>
<evidence type="ECO:0000313" key="1">
    <source>
        <dbReference type="EMBL" id="KAL3286919.1"/>
    </source>
</evidence>
<dbReference type="AlphaFoldDB" id="A0ABD2P7I9"/>
<gene>
    <name evidence="1" type="ORF">HHI36_001404</name>
</gene>
<dbReference type="Proteomes" id="UP001516400">
    <property type="component" value="Unassembled WGS sequence"/>
</dbReference>
<sequence>MPPIEPTEQQKTRRKMLVAKKETLFRRFQKCYDYIKDLKTPAVERSFTVSLNSLENSRTQLMEVVDDINLLELEIDSNFKPNYQCIESADELYCHILDAAKQLSNKNSSTSSPPVLSPSTSSTKVELPKMELVDFPGITKRGLYSMKTSKIAYAIMKI</sequence>
<organism evidence="1 2">
    <name type="scientific">Cryptolaemus montrouzieri</name>
    <dbReference type="NCBI Taxonomy" id="559131"/>
    <lineage>
        <taxon>Eukaryota</taxon>
        <taxon>Metazoa</taxon>
        <taxon>Ecdysozoa</taxon>
        <taxon>Arthropoda</taxon>
        <taxon>Hexapoda</taxon>
        <taxon>Insecta</taxon>
        <taxon>Pterygota</taxon>
        <taxon>Neoptera</taxon>
        <taxon>Endopterygota</taxon>
        <taxon>Coleoptera</taxon>
        <taxon>Polyphaga</taxon>
        <taxon>Cucujiformia</taxon>
        <taxon>Coccinelloidea</taxon>
        <taxon>Coccinellidae</taxon>
        <taxon>Scymninae</taxon>
        <taxon>Scymnini</taxon>
        <taxon>Cryptolaemus</taxon>
    </lineage>
</organism>